<name>A0A645G3C6_9ZZZZ</name>
<organism evidence="1">
    <name type="scientific">bioreactor metagenome</name>
    <dbReference type="NCBI Taxonomy" id="1076179"/>
    <lineage>
        <taxon>unclassified sequences</taxon>
        <taxon>metagenomes</taxon>
        <taxon>ecological metagenomes</taxon>
    </lineage>
</organism>
<accession>A0A645G3C6</accession>
<sequence length="167" mass="17870">MRGGPVDESQVIARSAIIERGKVFSSNVAEGGHHAIALIESRNREIVLVVGQVNPVRLDRDCFCNIICNSAADHGRAARGRCCRGAVQRLKAVIPGVFAAAPRSRGQGQVAARHLLQKGIVRARDAGLPNVARCGKRCDCGHIPNIRNVLVILTGLGIDRIRATLES</sequence>
<proteinExistence type="predicted"/>
<evidence type="ECO:0000313" key="1">
    <source>
        <dbReference type="EMBL" id="MPN18644.1"/>
    </source>
</evidence>
<dbReference type="AlphaFoldDB" id="A0A645G3C6"/>
<reference evidence="1" key="1">
    <citation type="submission" date="2019-08" db="EMBL/GenBank/DDBJ databases">
        <authorList>
            <person name="Kucharzyk K."/>
            <person name="Murdoch R.W."/>
            <person name="Higgins S."/>
            <person name="Loffler F."/>
        </authorList>
    </citation>
    <scope>NUCLEOTIDE SEQUENCE</scope>
</reference>
<gene>
    <name evidence="1" type="ORF">SDC9_166005</name>
</gene>
<dbReference type="EMBL" id="VSSQ01066019">
    <property type="protein sequence ID" value="MPN18644.1"/>
    <property type="molecule type" value="Genomic_DNA"/>
</dbReference>
<comment type="caution">
    <text evidence="1">The sequence shown here is derived from an EMBL/GenBank/DDBJ whole genome shotgun (WGS) entry which is preliminary data.</text>
</comment>
<protein>
    <submittedName>
        <fullName evidence="1">Uncharacterized protein</fullName>
    </submittedName>
</protein>